<evidence type="ECO:0000313" key="2">
    <source>
        <dbReference type="Proteomes" id="UP000051643"/>
    </source>
</evidence>
<dbReference type="AlphaFoldDB" id="A0A0Q9ZK09"/>
<dbReference type="Proteomes" id="UP000051643">
    <property type="component" value="Unassembled WGS sequence"/>
</dbReference>
<dbReference type="STRING" id="270918.APR42_15975"/>
<gene>
    <name evidence="1" type="ORF">APR42_15975</name>
</gene>
<sequence>MKLVILKEVLLKNQLHIIIYIYLPNTKIPVKVLKGYMVRVNKSKKPEGVKPEITIKDHL</sequence>
<accession>A0A0Q9ZK09</accession>
<protein>
    <submittedName>
        <fullName evidence="1">Uncharacterized protein</fullName>
    </submittedName>
</protein>
<keyword evidence="2" id="KW-1185">Reference proteome</keyword>
<reference evidence="1" key="1">
    <citation type="submission" date="2015-10" db="EMBL/GenBank/DDBJ databases">
        <title>Draft genome sequence of Salegentibacter mishustinae KCTC 12263.</title>
        <authorList>
            <person name="Lin W."/>
            <person name="Zheng Q."/>
        </authorList>
    </citation>
    <scope>NUCLEOTIDE SEQUENCE [LARGE SCALE GENOMIC DNA]</scope>
    <source>
        <strain evidence="1">KCTC 12263</strain>
    </source>
</reference>
<comment type="caution">
    <text evidence="1">The sequence shown here is derived from an EMBL/GenBank/DDBJ whole genome shotgun (WGS) entry which is preliminary data.</text>
</comment>
<dbReference type="EMBL" id="LKTP01000007">
    <property type="protein sequence ID" value="KRG29630.1"/>
    <property type="molecule type" value="Genomic_DNA"/>
</dbReference>
<organism evidence="1 2">
    <name type="scientific">Salegentibacter mishustinae</name>
    <dbReference type="NCBI Taxonomy" id="270918"/>
    <lineage>
        <taxon>Bacteria</taxon>
        <taxon>Pseudomonadati</taxon>
        <taxon>Bacteroidota</taxon>
        <taxon>Flavobacteriia</taxon>
        <taxon>Flavobacteriales</taxon>
        <taxon>Flavobacteriaceae</taxon>
        <taxon>Salegentibacter</taxon>
    </lineage>
</organism>
<evidence type="ECO:0000313" key="1">
    <source>
        <dbReference type="EMBL" id="KRG29630.1"/>
    </source>
</evidence>
<proteinExistence type="predicted"/>
<name>A0A0Q9ZK09_9FLAO</name>